<dbReference type="PANTHER" id="PTHR11260:SF752">
    <property type="entry name" value="GLUTATHIONE TRANSFERASE"/>
    <property type="match status" value="1"/>
</dbReference>
<dbReference type="GO" id="GO:0005829">
    <property type="term" value="C:cytosol"/>
    <property type="evidence" value="ECO:0007669"/>
    <property type="project" value="UniProtKB-SubCell"/>
</dbReference>
<keyword evidence="10" id="KW-1185">Reference proteome</keyword>
<dbReference type="InterPro" id="IPR040079">
    <property type="entry name" value="Glutathione_S-Trfase"/>
</dbReference>
<dbReference type="AlphaFoldDB" id="A0AAV5J7W3"/>
<dbReference type="GO" id="GO:0004364">
    <property type="term" value="F:glutathione transferase activity"/>
    <property type="evidence" value="ECO:0007669"/>
    <property type="project" value="UniProtKB-EC"/>
</dbReference>
<dbReference type="SUPFAM" id="SSF52833">
    <property type="entry name" value="Thioredoxin-like"/>
    <property type="match status" value="1"/>
</dbReference>
<keyword evidence="3" id="KW-0216">Detoxification</keyword>
<evidence type="ECO:0000256" key="1">
    <source>
        <dbReference type="ARBA" id="ARBA00004514"/>
    </source>
</evidence>
<proteinExistence type="inferred from homology"/>
<accession>A0AAV5J7W3</accession>
<dbReference type="Gene3D" id="3.40.30.10">
    <property type="entry name" value="Glutaredoxin"/>
    <property type="match status" value="1"/>
</dbReference>
<evidence type="ECO:0000256" key="4">
    <source>
        <dbReference type="ARBA" id="ARBA00022679"/>
    </source>
</evidence>
<dbReference type="InterPro" id="IPR004045">
    <property type="entry name" value="Glutathione_S-Trfase_N"/>
</dbReference>
<dbReference type="CDD" id="cd03185">
    <property type="entry name" value="GST_C_Tau"/>
    <property type="match status" value="1"/>
</dbReference>
<dbReference type="InterPro" id="IPR004046">
    <property type="entry name" value="GST_C"/>
</dbReference>
<name>A0AAV5J7W3_9ROSI</name>
<dbReference type="PROSITE" id="PS50405">
    <property type="entry name" value="GST_CTER"/>
    <property type="match status" value="1"/>
</dbReference>
<dbReference type="InterPro" id="IPR036282">
    <property type="entry name" value="Glutathione-S-Trfase_C_sf"/>
</dbReference>
<dbReference type="PROSITE" id="PS50404">
    <property type="entry name" value="GST_NTER"/>
    <property type="match status" value="1"/>
</dbReference>
<reference evidence="9 10" key="1">
    <citation type="journal article" date="2021" name="Commun. Biol.">
        <title>The genome of Shorea leprosula (Dipterocarpaceae) highlights the ecological relevance of drought in aseasonal tropical rainforests.</title>
        <authorList>
            <person name="Ng K.K.S."/>
            <person name="Kobayashi M.J."/>
            <person name="Fawcett J.A."/>
            <person name="Hatakeyama M."/>
            <person name="Paape T."/>
            <person name="Ng C.H."/>
            <person name="Ang C.C."/>
            <person name="Tnah L.H."/>
            <person name="Lee C.T."/>
            <person name="Nishiyama T."/>
            <person name="Sese J."/>
            <person name="O'Brien M.J."/>
            <person name="Copetti D."/>
            <person name="Mohd Noor M.I."/>
            <person name="Ong R.C."/>
            <person name="Putra M."/>
            <person name="Sireger I.Z."/>
            <person name="Indrioko S."/>
            <person name="Kosugi Y."/>
            <person name="Izuno A."/>
            <person name="Isagi Y."/>
            <person name="Lee S.L."/>
            <person name="Shimizu K.K."/>
        </authorList>
    </citation>
    <scope>NUCLEOTIDE SEQUENCE [LARGE SCALE GENOMIC DNA]</scope>
    <source>
        <strain evidence="9">214</strain>
    </source>
</reference>
<protein>
    <recommendedName>
        <fullName evidence="2">glutathione transferase</fullName>
        <ecNumber evidence="2">2.5.1.18</ecNumber>
    </recommendedName>
</protein>
<evidence type="ECO:0000256" key="5">
    <source>
        <dbReference type="ARBA" id="ARBA00025743"/>
    </source>
</evidence>
<dbReference type="SFLD" id="SFLDG00358">
    <property type="entry name" value="Main_(cytGST)"/>
    <property type="match status" value="1"/>
</dbReference>
<comment type="caution">
    <text evidence="9">The sequence shown here is derived from an EMBL/GenBank/DDBJ whole genome shotgun (WGS) entry which is preliminary data.</text>
</comment>
<comment type="catalytic activity">
    <reaction evidence="6">
        <text>RX + glutathione = an S-substituted glutathione + a halide anion + H(+)</text>
        <dbReference type="Rhea" id="RHEA:16437"/>
        <dbReference type="ChEBI" id="CHEBI:15378"/>
        <dbReference type="ChEBI" id="CHEBI:16042"/>
        <dbReference type="ChEBI" id="CHEBI:17792"/>
        <dbReference type="ChEBI" id="CHEBI:57925"/>
        <dbReference type="ChEBI" id="CHEBI:90779"/>
        <dbReference type="EC" id="2.5.1.18"/>
    </reaction>
</comment>
<comment type="similarity">
    <text evidence="5">Belongs to the GST superfamily. Tau family.</text>
</comment>
<dbReference type="FunFam" id="1.20.1050.10:FF:000012">
    <property type="entry name" value="Tau class glutathione S-transferase"/>
    <property type="match status" value="1"/>
</dbReference>
<dbReference type="PANTHER" id="PTHR11260">
    <property type="entry name" value="GLUTATHIONE S-TRANSFERASE, GST, SUPERFAMILY, GST DOMAIN CONTAINING"/>
    <property type="match status" value="1"/>
</dbReference>
<keyword evidence="4" id="KW-0808">Transferase</keyword>
<dbReference type="EC" id="2.5.1.18" evidence="2"/>
<dbReference type="CDD" id="cd03058">
    <property type="entry name" value="GST_N_Tau"/>
    <property type="match status" value="1"/>
</dbReference>
<dbReference type="Pfam" id="PF00043">
    <property type="entry name" value="GST_C"/>
    <property type="match status" value="1"/>
</dbReference>
<organism evidence="9 10">
    <name type="scientific">Rubroshorea leprosula</name>
    <dbReference type="NCBI Taxonomy" id="152421"/>
    <lineage>
        <taxon>Eukaryota</taxon>
        <taxon>Viridiplantae</taxon>
        <taxon>Streptophyta</taxon>
        <taxon>Embryophyta</taxon>
        <taxon>Tracheophyta</taxon>
        <taxon>Spermatophyta</taxon>
        <taxon>Magnoliopsida</taxon>
        <taxon>eudicotyledons</taxon>
        <taxon>Gunneridae</taxon>
        <taxon>Pentapetalae</taxon>
        <taxon>rosids</taxon>
        <taxon>malvids</taxon>
        <taxon>Malvales</taxon>
        <taxon>Dipterocarpaceae</taxon>
        <taxon>Rubroshorea</taxon>
    </lineage>
</organism>
<dbReference type="GO" id="GO:0009407">
    <property type="term" value="P:toxin catabolic process"/>
    <property type="evidence" value="ECO:0007669"/>
    <property type="project" value="UniProtKB-ARBA"/>
</dbReference>
<dbReference type="Gene3D" id="1.20.1050.10">
    <property type="match status" value="1"/>
</dbReference>
<evidence type="ECO:0000256" key="2">
    <source>
        <dbReference type="ARBA" id="ARBA00012452"/>
    </source>
</evidence>
<evidence type="ECO:0000259" key="8">
    <source>
        <dbReference type="PROSITE" id="PS50405"/>
    </source>
</evidence>
<dbReference type="Pfam" id="PF02798">
    <property type="entry name" value="GST_N"/>
    <property type="match status" value="1"/>
</dbReference>
<dbReference type="Proteomes" id="UP001054252">
    <property type="component" value="Unassembled WGS sequence"/>
</dbReference>
<dbReference type="SFLD" id="SFLDS00019">
    <property type="entry name" value="Glutathione_Transferase_(cytos"/>
    <property type="match status" value="1"/>
</dbReference>
<comment type="subcellular location">
    <subcellularLocation>
        <location evidence="1">Cytoplasm</location>
        <location evidence="1">Cytosol</location>
    </subcellularLocation>
</comment>
<evidence type="ECO:0000313" key="9">
    <source>
        <dbReference type="EMBL" id="GKV08030.1"/>
    </source>
</evidence>
<gene>
    <name evidence="9" type="ORF">SLEP1_g19718</name>
</gene>
<dbReference type="SUPFAM" id="SSF47616">
    <property type="entry name" value="GST C-terminal domain-like"/>
    <property type="match status" value="1"/>
</dbReference>
<dbReference type="SFLD" id="SFLDG01152">
    <property type="entry name" value="Main.3:_Omega-_and_Tau-like"/>
    <property type="match status" value="1"/>
</dbReference>
<dbReference type="EMBL" id="BPVZ01000028">
    <property type="protein sequence ID" value="GKV08030.1"/>
    <property type="molecule type" value="Genomic_DNA"/>
</dbReference>
<evidence type="ECO:0000313" key="10">
    <source>
        <dbReference type="Proteomes" id="UP001054252"/>
    </source>
</evidence>
<sequence>MADSDELMVFGVWTSHYSRRVELALKLKGIQYQYFEEDLSNKSPLLLKYNPIHKKIPVLVHNGKPVAESLVILEYIDETWKNNPLLPQDPYARAMSRFWAKFIDETIVALALKLRAGTEEEQKQTIEELRKHLKVLENQLEGKEFFGGDRIGYLDVMATVIAFWLVVAQEAMGGLEVMTEERFPILYKWIGRITKIDVVNEWRPPKEKLIEYLKARFASPKSV</sequence>
<evidence type="ECO:0000256" key="3">
    <source>
        <dbReference type="ARBA" id="ARBA00022575"/>
    </source>
</evidence>
<dbReference type="InterPro" id="IPR045073">
    <property type="entry name" value="Omega/Tau-like"/>
</dbReference>
<evidence type="ECO:0000259" key="7">
    <source>
        <dbReference type="PROSITE" id="PS50404"/>
    </source>
</evidence>
<dbReference type="InterPro" id="IPR045074">
    <property type="entry name" value="GST_C_Tau"/>
</dbReference>
<evidence type="ECO:0000256" key="6">
    <source>
        <dbReference type="ARBA" id="ARBA00047960"/>
    </source>
</evidence>
<feature type="domain" description="GST N-terminal" evidence="7">
    <location>
        <begin position="5"/>
        <end position="84"/>
    </location>
</feature>
<dbReference type="FunFam" id="3.40.30.10:FF:000197">
    <property type="entry name" value="Glutathione S-transferase U10"/>
    <property type="match status" value="1"/>
</dbReference>
<dbReference type="InterPro" id="IPR010987">
    <property type="entry name" value="Glutathione-S-Trfase_C-like"/>
</dbReference>
<dbReference type="GO" id="GO:0006749">
    <property type="term" value="P:glutathione metabolic process"/>
    <property type="evidence" value="ECO:0007669"/>
    <property type="project" value="InterPro"/>
</dbReference>
<dbReference type="InterPro" id="IPR036249">
    <property type="entry name" value="Thioredoxin-like_sf"/>
</dbReference>
<feature type="domain" description="GST C-terminal" evidence="8">
    <location>
        <begin position="89"/>
        <end position="217"/>
    </location>
</feature>